<evidence type="ECO:0000256" key="5">
    <source>
        <dbReference type="ARBA" id="ARBA00023133"/>
    </source>
</evidence>
<evidence type="ECO:0000256" key="11">
    <source>
        <dbReference type="RuleBase" id="RU000515"/>
    </source>
</evidence>
<keyword evidence="10" id="KW-0460">Magnesium</keyword>
<comment type="caution">
    <text evidence="13">The sequence shown here is derived from an EMBL/GenBank/DDBJ whole genome shotgun (WGS) entry which is preliminary data.</text>
</comment>
<evidence type="ECO:0000256" key="7">
    <source>
        <dbReference type="ARBA" id="ARBA00023244"/>
    </source>
</evidence>
<reference evidence="14 16" key="2">
    <citation type="submission" date="2023-07" db="EMBL/GenBank/DDBJ databases">
        <title>Genomic Encyclopedia of Type Strains, Phase IV (KMG-IV): sequencing the most valuable type-strain genomes for metagenomic binning, comparative biology and taxonomic classification.</title>
        <authorList>
            <person name="Goeker M."/>
        </authorList>
    </citation>
    <scope>NUCLEOTIDE SEQUENCE [LARGE SCALE GENOMIC DNA]</scope>
    <source>
        <strain evidence="14 16">DSM 338</strain>
    </source>
</reference>
<feature type="binding site" evidence="10">
    <location>
        <position position="255"/>
    </location>
    <ligand>
        <name>Mg(2+)</name>
        <dbReference type="ChEBI" id="CHEBI:18420"/>
    </ligand>
</feature>
<dbReference type="NCBIfam" id="NF006762">
    <property type="entry name" value="PRK09283.1"/>
    <property type="match status" value="1"/>
</dbReference>
<evidence type="ECO:0000256" key="12">
    <source>
        <dbReference type="RuleBase" id="RU004161"/>
    </source>
</evidence>
<accession>A0A9W6CKI4</accession>
<dbReference type="RefSeq" id="WP_281807415.1">
    <property type="nucleotide sequence ID" value="NZ_BSDO01000002.1"/>
</dbReference>
<dbReference type="EMBL" id="JAVDPY010000001">
    <property type="protein sequence ID" value="MDR6331792.1"/>
    <property type="molecule type" value="Genomic_DNA"/>
</dbReference>
<gene>
    <name evidence="13" type="primary">hemB</name>
    <name evidence="14" type="ORF">GGQ86_000239</name>
    <name evidence="13" type="ORF">XFLAVUS301_20880</name>
</gene>
<keyword evidence="10" id="KW-0479">Metal-binding</keyword>
<dbReference type="CDD" id="cd04823">
    <property type="entry name" value="ALAD_PBGS_aspartate_rich"/>
    <property type="match status" value="1"/>
</dbReference>
<comment type="similarity">
    <text evidence="2 12">Belongs to the ALAD family.</text>
</comment>
<evidence type="ECO:0000256" key="9">
    <source>
        <dbReference type="PIRSR" id="PIRSR001415-1"/>
    </source>
</evidence>
<keyword evidence="5" id="KW-0350">Heme biosynthesis</keyword>
<dbReference type="GO" id="GO:0005829">
    <property type="term" value="C:cytosol"/>
    <property type="evidence" value="ECO:0007669"/>
    <property type="project" value="TreeGrafter"/>
</dbReference>
<dbReference type="Proteomes" id="UP001144397">
    <property type="component" value="Unassembled WGS sequence"/>
</dbReference>
<evidence type="ECO:0000256" key="8">
    <source>
        <dbReference type="ARBA" id="ARBA00047651"/>
    </source>
</evidence>
<dbReference type="PANTHER" id="PTHR11458:SF0">
    <property type="entry name" value="DELTA-AMINOLEVULINIC ACID DEHYDRATASE"/>
    <property type="match status" value="1"/>
</dbReference>
<sequence>MPLSKPRLHAVSEAEATASRLGLVHRPRRNRKTDWARRLVREATLTVDDLIWPIFVMNGQATRTPIPSMPGVERLTVDEAVRAAEMAAKLKIPALAIFPYIDPSRRDPTGSEALNDNNLVCQTLRAIKAEIPNLGLITDVALDPFTSHGHDGLLEDGRILNDETVELLVRQALVQAEAGADVIAPSDMMDGRVGAIRAGLDANGFEDVQIMSYAAKYASAFYGPFRDAIGTAKTLSGDKRTYQMDPGNGLEAIREAALDVEEGADMLMVKPGLPYLDIVWRLKETFGLPTFAYQVSGEYAMIEGAIRNGWVDGDRIVPESLLAFKRAGADGILTYFAPRVAQALAERG</sequence>
<keyword evidence="7 11" id="KW-0627">Porphyrin biosynthesis</keyword>
<dbReference type="GO" id="GO:0004655">
    <property type="term" value="F:porphobilinogen synthase activity"/>
    <property type="evidence" value="ECO:0007669"/>
    <property type="project" value="UniProtKB-EC"/>
</dbReference>
<feature type="active site" description="Schiff-base intermediate with substrate" evidence="9">
    <location>
        <position position="270"/>
    </location>
</feature>
<dbReference type="PIRSF" id="PIRSF001415">
    <property type="entry name" value="Porphbilin_synth"/>
    <property type="match status" value="1"/>
</dbReference>
<dbReference type="GO" id="GO:0008270">
    <property type="term" value="F:zinc ion binding"/>
    <property type="evidence" value="ECO:0007669"/>
    <property type="project" value="TreeGrafter"/>
</dbReference>
<dbReference type="InterPro" id="IPR001731">
    <property type="entry name" value="ALAD"/>
</dbReference>
<dbReference type="InterPro" id="IPR013785">
    <property type="entry name" value="Aldolase_TIM"/>
</dbReference>
<evidence type="ECO:0000256" key="6">
    <source>
        <dbReference type="ARBA" id="ARBA00023239"/>
    </source>
</evidence>
<comment type="catalytic activity">
    <reaction evidence="8 11">
        <text>2 5-aminolevulinate = porphobilinogen + 2 H2O + H(+)</text>
        <dbReference type="Rhea" id="RHEA:24064"/>
        <dbReference type="ChEBI" id="CHEBI:15377"/>
        <dbReference type="ChEBI" id="CHEBI:15378"/>
        <dbReference type="ChEBI" id="CHEBI:58126"/>
        <dbReference type="ChEBI" id="CHEBI:356416"/>
        <dbReference type="EC" id="4.2.1.24"/>
    </reaction>
</comment>
<proteinExistence type="inferred from homology"/>
<dbReference type="GO" id="GO:0006783">
    <property type="term" value="P:heme biosynthetic process"/>
    <property type="evidence" value="ECO:0007669"/>
    <property type="project" value="UniProtKB-KW"/>
</dbReference>
<dbReference type="EC" id="4.2.1.24" evidence="3 11"/>
<protein>
    <recommendedName>
        <fullName evidence="4 11">Delta-aminolevulinic acid dehydratase</fullName>
        <ecNumber evidence="3 11">4.2.1.24</ecNumber>
    </recommendedName>
</protein>
<reference evidence="13" key="1">
    <citation type="submission" date="2022-12" db="EMBL/GenBank/DDBJ databases">
        <title>Reference genome sequencing for broad-spectrum identification of bacterial and archaeal isolates by mass spectrometry.</title>
        <authorList>
            <person name="Sekiguchi Y."/>
            <person name="Tourlousse D.M."/>
        </authorList>
    </citation>
    <scope>NUCLEOTIDE SEQUENCE</scope>
    <source>
        <strain evidence="13">301</strain>
    </source>
</reference>
<evidence type="ECO:0000256" key="3">
    <source>
        <dbReference type="ARBA" id="ARBA00012053"/>
    </source>
</evidence>
<dbReference type="Proteomes" id="UP001245370">
    <property type="component" value="Unassembled WGS sequence"/>
</dbReference>
<comment type="subunit">
    <text evidence="11">Homooctamer.</text>
</comment>
<keyword evidence="16" id="KW-1185">Reference proteome</keyword>
<dbReference type="SMART" id="SM01004">
    <property type="entry name" value="ALAD"/>
    <property type="match status" value="1"/>
</dbReference>
<evidence type="ECO:0000256" key="10">
    <source>
        <dbReference type="PIRSR" id="PIRSR001415-5"/>
    </source>
</evidence>
<dbReference type="AlphaFoldDB" id="A0A9W6CKI4"/>
<evidence type="ECO:0000313" key="14">
    <source>
        <dbReference type="EMBL" id="MDR6331792.1"/>
    </source>
</evidence>
<evidence type="ECO:0000313" key="16">
    <source>
        <dbReference type="Proteomes" id="UP001245370"/>
    </source>
</evidence>
<dbReference type="PANTHER" id="PTHR11458">
    <property type="entry name" value="DELTA-AMINOLEVULINIC ACID DEHYDRATASE"/>
    <property type="match status" value="1"/>
</dbReference>
<dbReference type="PROSITE" id="PS00169">
    <property type="entry name" value="D_ALA_DEHYDRATASE"/>
    <property type="match status" value="1"/>
</dbReference>
<name>A0A9W6CKI4_XANFL</name>
<dbReference type="GeneID" id="95762878"/>
<dbReference type="PRINTS" id="PR00144">
    <property type="entry name" value="DALDHYDRTASE"/>
</dbReference>
<feature type="active site" description="Schiff-base intermediate with substrate" evidence="9">
    <location>
        <position position="216"/>
    </location>
</feature>
<dbReference type="FunFam" id="3.20.20.70:FF:000019">
    <property type="entry name" value="Delta-aminolevulinic acid dehydratase"/>
    <property type="match status" value="1"/>
</dbReference>
<dbReference type="InterPro" id="IPR030656">
    <property type="entry name" value="ALAD_AS"/>
</dbReference>
<dbReference type="SUPFAM" id="SSF51569">
    <property type="entry name" value="Aldolase"/>
    <property type="match status" value="1"/>
</dbReference>
<dbReference type="EMBL" id="BSDO01000002">
    <property type="protein sequence ID" value="GLI22414.1"/>
    <property type="molecule type" value="Genomic_DNA"/>
</dbReference>
<organism evidence="13 15">
    <name type="scientific">Xanthobacter flavus</name>
    <dbReference type="NCBI Taxonomy" id="281"/>
    <lineage>
        <taxon>Bacteria</taxon>
        <taxon>Pseudomonadati</taxon>
        <taxon>Pseudomonadota</taxon>
        <taxon>Alphaproteobacteria</taxon>
        <taxon>Hyphomicrobiales</taxon>
        <taxon>Xanthobacteraceae</taxon>
        <taxon>Xanthobacter</taxon>
    </lineage>
</organism>
<evidence type="ECO:0000256" key="4">
    <source>
        <dbReference type="ARBA" id="ARBA00020771"/>
    </source>
</evidence>
<evidence type="ECO:0000256" key="2">
    <source>
        <dbReference type="ARBA" id="ARBA00008055"/>
    </source>
</evidence>
<comment type="pathway">
    <text evidence="1">Porphyrin-containing compound metabolism; protoporphyrin-IX biosynthesis; coproporphyrinogen-III from 5-aminolevulinate: step 1/4.</text>
</comment>
<dbReference type="Gene3D" id="3.20.20.70">
    <property type="entry name" value="Aldolase class I"/>
    <property type="match status" value="1"/>
</dbReference>
<keyword evidence="6 11" id="KW-0456">Lyase</keyword>
<evidence type="ECO:0000256" key="1">
    <source>
        <dbReference type="ARBA" id="ARBA00004694"/>
    </source>
</evidence>
<evidence type="ECO:0000313" key="15">
    <source>
        <dbReference type="Proteomes" id="UP001144397"/>
    </source>
</evidence>
<dbReference type="Pfam" id="PF00490">
    <property type="entry name" value="ALAD"/>
    <property type="match status" value="1"/>
</dbReference>
<evidence type="ECO:0000313" key="13">
    <source>
        <dbReference type="EMBL" id="GLI22414.1"/>
    </source>
</evidence>